<keyword evidence="4" id="KW-0694">RNA-binding</keyword>
<evidence type="ECO:0000256" key="3">
    <source>
        <dbReference type="ARBA" id="ARBA00016118"/>
    </source>
</evidence>
<gene>
    <name evidence="7" type="ORF">SAMN02744037_00687</name>
</gene>
<dbReference type="Pfam" id="PF03750">
    <property type="entry name" value="Csm2_III-A"/>
    <property type="match status" value="1"/>
</dbReference>
<comment type="similarity">
    <text evidence="2">Belongs to the CRISPR-associated Csm2 family.</text>
</comment>
<dbReference type="GO" id="GO:0051607">
    <property type="term" value="P:defense response to virus"/>
    <property type="evidence" value="ECO:0007669"/>
    <property type="project" value="UniProtKB-KW"/>
</dbReference>
<dbReference type="Proteomes" id="UP000242497">
    <property type="component" value="Unassembled WGS sequence"/>
</dbReference>
<dbReference type="AlphaFoldDB" id="A0A1M6LM28"/>
<protein>
    <recommendedName>
        <fullName evidence="3">CRISPR system Cms protein Csm2</fullName>
    </recommendedName>
    <alternativeName>
        <fullName evidence="6">CRISPR type III A-associated protein Csm2</fullName>
    </alternativeName>
</protein>
<accession>A0A1M6LM28</accession>
<comment type="function">
    <text evidence="1">This subunit may be involved in monitoring complementarity of crRNA and target RNA.</text>
</comment>
<evidence type="ECO:0000313" key="8">
    <source>
        <dbReference type="Proteomes" id="UP000242497"/>
    </source>
</evidence>
<keyword evidence="5" id="KW-0051">Antiviral defense</keyword>
<reference evidence="8" key="1">
    <citation type="submission" date="2016-11" db="EMBL/GenBank/DDBJ databases">
        <authorList>
            <person name="Varghese N."/>
            <person name="Submissions S."/>
        </authorList>
    </citation>
    <scope>NUCLEOTIDE SEQUENCE [LARGE SCALE GENOMIC DNA]</scope>
    <source>
        <strain evidence="8">DSM 15518</strain>
    </source>
</reference>
<evidence type="ECO:0000256" key="6">
    <source>
        <dbReference type="ARBA" id="ARBA00031723"/>
    </source>
</evidence>
<dbReference type="NCBIfam" id="TIGR01870">
    <property type="entry name" value="cas_TM1810_Csm2"/>
    <property type="match status" value="1"/>
</dbReference>
<dbReference type="RefSeq" id="WP_072887287.1">
    <property type="nucleotide sequence ID" value="NZ_FRAE01000011.1"/>
</dbReference>
<evidence type="ECO:0000256" key="5">
    <source>
        <dbReference type="ARBA" id="ARBA00023118"/>
    </source>
</evidence>
<dbReference type="OrthoDB" id="1751417at2"/>
<evidence type="ECO:0000313" key="7">
    <source>
        <dbReference type="EMBL" id="SHJ72210.1"/>
    </source>
</evidence>
<organism evidence="7 8">
    <name type="scientific">Tepidibacter formicigenes DSM 15518</name>
    <dbReference type="NCBI Taxonomy" id="1123349"/>
    <lineage>
        <taxon>Bacteria</taxon>
        <taxon>Bacillati</taxon>
        <taxon>Bacillota</taxon>
        <taxon>Clostridia</taxon>
        <taxon>Peptostreptococcales</taxon>
        <taxon>Peptostreptococcaceae</taxon>
        <taxon>Tepidibacter</taxon>
    </lineage>
</organism>
<dbReference type="STRING" id="1123349.SAMN02744037_00687"/>
<dbReference type="GO" id="GO:0003723">
    <property type="term" value="F:RNA binding"/>
    <property type="evidence" value="ECO:0007669"/>
    <property type="project" value="UniProtKB-KW"/>
</dbReference>
<keyword evidence="8" id="KW-1185">Reference proteome</keyword>
<dbReference type="InterPro" id="IPR010149">
    <property type="entry name" value="CRISPR-assoc_prot_Csm2_III-A"/>
</dbReference>
<dbReference type="EMBL" id="FRAE01000011">
    <property type="protein sequence ID" value="SHJ72210.1"/>
    <property type="molecule type" value="Genomic_DNA"/>
</dbReference>
<proteinExistence type="inferred from homology"/>
<evidence type="ECO:0000256" key="2">
    <source>
        <dbReference type="ARBA" id="ARBA00006896"/>
    </source>
</evidence>
<evidence type="ECO:0000256" key="4">
    <source>
        <dbReference type="ARBA" id="ARBA00022884"/>
    </source>
</evidence>
<sequence>MSYNSKGNKKCAKQEPIKFEFVEKGYTDEKGNLREELITTEAQDIAKKLYNQGLSNSQLRAFFNEVKAIKSRINESEELFEKNYPFILMLKSKAEYKYRNNGLKSKITKGFRDFINESVDYIKENKSLDTFENFVLFFEAIIGYFYGFGGGNNR</sequence>
<evidence type="ECO:0000256" key="1">
    <source>
        <dbReference type="ARBA" id="ARBA00003640"/>
    </source>
</evidence>
<name>A0A1M6LM28_9FIRM</name>